<feature type="compositionally biased region" description="Basic residues" evidence="1">
    <location>
        <begin position="201"/>
        <end position="212"/>
    </location>
</feature>
<name>C1N6K1_MICPC</name>
<dbReference type="RefSeq" id="XP_003063560.1">
    <property type="nucleotide sequence ID" value="XM_003063514.1"/>
</dbReference>
<feature type="compositionally biased region" description="Low complexity" evidence="1">
    <location>
        <begin position="168"/>
        <end position="187"/>
    </location>
</feature>
<evidence type="ECO:0000313" key="2">
    <source>
        <dbReference type="EMBL" id="EEH51933.1"/>
    </source>
</evidence>
<dbReference type="AlphaFoldDB" id="C1N6K1"/>
<feature type="compositionally biased region" description="Basic residues" evidence="1">
    <location>
        <begin position="153"/>
        <end position="167"/>
    </location>
</feature>
<protein>
    <submittedName>
        <fullName evidence="2">Predicted protein</fullName>
    </submittedName>
</protein>
<proteinExistence type="predicted"/>
<organism evidence="3">
    <name type="scientific">Micromonas pusilla (strain CCMP1545)</name>
    <name type="common">Picoplanktonic green alga</name>
    <dbReference type="NCBI Taxonomy" id="564608"/>
    <lineage>
        <taxon>Eukaryota</taxon>
        <taxon>Viridiplantae</taxon>
        <taxon>Chlorophyta</taxon>
        <taxon>Mamiellophyceae</taxon>
        <taxon>Mamiellales</taxon>
        <taxon>Mamiellaceae</taxon>
        <taxon>Micromonas</taxon>
    </lineage>
</organism>
<feature type="compositionally biased region" description="Acidic residues" evidence="1">
    <location>
        <begin position="456"/>
        <end position="469"/>
    </location>
</feature>
<dbReference type="GeneID" id="9689001"/>
<feature type="compositionally biased region" description="Low complexity" evidence="1">
    <location>
        <begin position="30"/>
        <end position="40"/>
    </location>
</feature>
<feature type="region of interest" description="Disordered" evidence="1">
    <location>
        <begin position="1"/>
        <end position="259"/>
    </location>
</feature>
<dbReference type="OMA" id="NCCEPIS"/>
<accession>C1N6K1</accession>
<feature type="compositionally biased region" description="Low complexity" evidence="1">
    <location>
        <begin position="471"/>
        <end position="485"/>
    </location>
</feature>
<evidence type="ECO:0000256" key="1">
    <source>
        <dbReference type="SAM" id="MobiDB-lite"/>
    </source>
</evidence>
<sequence>MAMARLARKILPISTATTTTRRRRSRGRFSPRSTTPTRRWTPPPSPPRRSAIPPTPRSATTTSAWTSAAVKSPRRRRRRVASAPPPRRRSRSSASDAAPPRSRPRPRWFQNCCEPISRSTRDRGRGSRSASRFSSPRSRPGRRTEGGSSQTPRCRRCAPRRSRRGSPRWRTTSSTSSRRARPSSRWPPQSPRPPRYPTTSRRTRRQRQRRRRPPPDKSGAFFFTLVPIRPRSRGERRSLRTSPGTSLRPPLAFNPRPRRLSTPSDAFQLDAFQLGMNGFRPAATARGEVLIASLLKEALAVTLRPTSLYATTAEKTLSKAYVGALAKVAAHGCVLDGRASSERTALAHASVAVKLCAARVAEKTAAKDLNVASTNVARAMKQLLFAADEETEDDATTTAEDAEEATTAAVMAECEALSRSRELGVADGVSGVALIPTTKAVKAADAKEKETTPPPEEIDATEEEEEEEPAAAKGKAGRAARGSRAALKENFAR</sequence>
<reference evidence="2 3" key="1">
    <citation type="journal article" date="2009" name="Science">
        <title>Green evolution and dynamic adaptations revealed by genomes of the marine picoeukaryotes Micromonas.</title>
        <authorList>
            <person name="Worden A.Z."/>
            <person name="Lee J.H."/>
            <person name="Mock T."/>
            <person name="Rouze P."/>
            <person name="Simmons M.P."/>
            <person name="Aerts A.L."/>
            <person name="Allen A.E."/>
            <person name="Cuvelier M.L."/>
            <person name="Derelle E."/>
            <person name="Everett M.V."/>
            <person name="Foulon E."/>
            <person name="Grimwood J."/>
            <person name="Gundlach H."/>
            <person name="Henrissat B."/>
            <person name="Napoli C."/>
            <person name="McDonald S.M."/>
            <person name="Parker M.S."/>
            <person name="Rombauts S."/>
            <person name="Salamov A."/>
            <person name="Von Dassow P."/>
            <person name="Badger J.H."/>
            <person name="Coutinho P.M."/>
            <person name="Demir E."/>
            <person name="Dubchak I."/>
            <person name="Gentemann C."/>
            <person name="Eikrem W."/>
            <person name="Gready J.E."/>
            <person name="John U."/>
            <person name="Lanier W."/>
            <person name="Lindquist E.A."/>
            <person name="Lucas S."/>
            <person name="Mayer K.F."/>
            <person name="Moreau H."/>
            <person name="Not F."/>
            <person name="Otillar R."/>
            <person name="Panaud O."/>
            <person name="Pangilinan J."/>
            <person name="Paulsen I."/>
            <person name="Piegu B."/>
            <person name="Poliakov A."/>
            <person name="Robbens S."/>
            <person name="Schmutz J."/>
            <person name="Toulza E."/>
            <person name="Wyss T."/>
            <person name="Zelensky A."/>
            <person name="Zhou K."/>
            <person name="Armbrust E.V."/>
            <person name="Bhattacharya D."/>
            <person name="Goodenough U.W."/>
            <person name="Van de Peer Y."/>
            <person name="Grigoriev I.V."/>
        </authorList>
    </citation>
    <scope>NUCLEOTIDE SEQUENCE [LARGE SCALE GENOMIC DNA]</scope>
    <source>
        <strain evidence="2 3">CCMP1545</strain>
    </source>
</reference>
<evidence type="ECO:0000313" key="3">
    <source>
        <dbReference type="Proteomes" id="UP000001876"/>
    </source>
</evidence>
<feature type="region of interest" description="Disordered" evidence="1">
    <location>
        <begin position="439"/>
        <end position="493"/>
    </location>
</feature>
<feature type="compositionally biased region" description="Basic residues" evidence="1">
    <location>
        <begin position="72"/>
        <end position="91"/>
    </location>
</feature>
<feature type="compositionally biased region" description="Basic and acidic residues" evidence="1">
    <location>
        <begin position="442"/>
        <end position="451"/>
    </location>
</feature>
<dbReference type="KEGG" id="mpp:MICPUCDRAFT_65700"/>
<feature type="compositionally biased region" description="Low complexity" evidence="1">
    <location>
        <begin position="127"/>
        <end position="138"/>
    </location>
</feature>
<dbReference type="Proteomes" id="UP000001876">
    <property type="component" value="Unassembled WGS sequence"/>
</dbReference>
<feature type="compositionally biased region" description="Low complexity" evidence="1">
    <location>
        <begin position="48"/>
        <end position="71"/>
    </location>
</feature>
<keyword evidence="3" id="KW-1185">Reference proteome</keyword>
<dbReference type="EMBL" id="GG663749">
    <property type="protein sequence ID" value="EEH51933.1"/>
    <property type="molecule type" value="Genomic_DNA"/>
</dbReference>
<feature type="compositionally biased region" description="Basic residues" evidence="1">
    <location>
        <begin position="20"/>
        <end position="29"/>
    </location>
</feature>
<gene>
    <name evidence="2" type="ORF">MICPUCDRAFT_65700</name>
</gene>